<comment type="subcellular location">
    <subcellularLocation>
        <location evidence="1">Membrane</location>
        <topology evidence="1">Multi-pass membrane protein</topology>
    </subcellularLocation>
</comment>
<keyword evidence="3" id="KW-0813">Transport</keyword>
<dbReference type="InterPro" id="IPR001734">
    <property type="entry name" value="Na/solute_symporter"/>
</dbReference>
<feature type="transmembrane region" description="Helical" evidence="9">
    <location>
        <begin position="335"/>
        <end position="355"/>
    </location>
</feature>
<comment type="similarity">
    <text evidence="2 7">Belongs to the sodium:solute symporter (SSF) (TC 2.A.21) family.</text>
</comment>
<gene>
    <name evidence="10" type="ORF">MPUS1402_LOCUS2087</name>
    <name evidence="11" type="ORF">MPUS1402_LOCUS2088</name>
</gene>
<evidence type="ECO:0008006" key="12">
    <source>
        <dbReference type="Google" id="ProtNLM"/>
    </source>
</evidence>
<feature type="transmembrane region" description="Helical" evidence="9">
    <location>
        <begin position="64"/>
        <end position="82"/>
    </location>
</feature>
<feature type="transmembrane region" description="Helical" evidence="9">
    <location>
        <begin position="179"/>
        <end position="198"/>
    </location>
</feature>
<feature type="transmembrane region" description="Helical" evidence="9">
    <location>
        <begin position="433"/>
        <end position="454"/>
    </location>
</feature>
<evidence type="ECO:0000256" key="8">
    <source>
        <dbReference type="SAM" id="MobiDB-lite"/>
    </source>
</evidence>
<evidence type="ECO:0000256" key="4">
    <source>
        <dbReference type="ARBA" id="ARBA00022692"/>
    </source>
</evidence>
<evidence type="ECO:0000313" key="11">
    <source>
        <dbReference type="EMBL" id="CAD8230028.1"/>
    </source>
</evidence>
<feature type="transmembrane region" description="Helical" evidence="9">
    <location>
        <begin position="248"/>
        <end position="264"/>
    </location>
</feature>
<dbReference type="Pfam" id="PF00474">
    <property type="entry name" value="SSF"/>
    <property type="match status" value="1"/>
</dbReference>
<dbReference type="PANTHER" id="PTHR48086:SF10">
    <property type="entry name" value="AGR155CP"/>
    <property type="match status" value="1"/>
</dbReference>
<feature type="transmembrane region" description="Helical" evidence="9">
    <location>
        <begin position="517"/>
        <end position="538"/>
    </location>
</feature>
<keyword evidence="5 9" id="KW-1133">Transmembrane helix</keyword>
<feature type="transmembrane region" description="Helical" evidence="9">
    <location>
        <begin position="12"/>
        <end position="31"/>
    </location>
</feature>
<evidence type="ECO:0000256" key="6">
    <source>
        <dbReference type="ARBA" id="ARBA00023136"/>
    </source>
</evidence>
<protein>
    <recommendedName>
        <fullName evidence="12">Na+/solute symporter</fullName>
    </recommendedName>
</protein>
<feature type="transmembrane region" description="Helical" evidence="9">
    <location>
        <begin position="399"/>
        <end position="421"/>
    </location>
</feature>
<feature type="region of interest" description="Disordered" evidence="8">
    <location>
        <begin position="553"/>
        <end position="588"/>
    </location>
</feature>
<dbReference type="InterPro" id="IPR050277">
    <property type="entry name" value="Sodium:Solute_Symporter"/>
</dbReference>
<evidence type="ECO:0000313" key="10">
    <source>
        <dbReference type="EMBL" id="CAD8230026.1"/>
    </source>
</evidence>
<feature type="transmembrane region" description="Helical" evidence="9">
    <location>
        <begin position="145"/>
        <end position="167"/>
    </location>
</feature>
<dbReference type="GO" id="GO:0015606">
    <property type="term" value="F:spermidine transmembrane transporter activity"/>
    <property type="evidence" value="ECO:0007669"/>
    <property type="project" value="TreeGrafter"/>
</dbReference>
<feature type="transmembrane region" description="Helical" evidence="9">
    <location>
        <begin position="210"/>
        <end position="228"/>
    </location>
</feature>
<evidence type="ECO:0000256" key="9">
    <source>
        <dbReference type="SAM" id="Phobius"/>
    </source>
</evidence>
<dbReference type="AlphaFoldDB" id="A0A6U0FJU4"/>
<feature type="transmembrane region" description="Helical" evidence="9">
    <location>
        <begin position="94"/>
        <end position="116"/>
    </location>
</feature>
<dbReference type="InterPro" id="IPR038377">
    <property type="entry name" value="Na/Glc_symporter_sf"/>
</dbReference>
<evidence type="ECO:0000256" key="2">
    <source>
        <dbReference type="ARBA" id="ARBA00006434"/>
    </source>
</evidence>
<name>A0A6U0FJU4_MICPS</name>
<organism evidence="11">
    <name type="scientific">Micromonas pusilla</name>
    <name type="common">Picoplanktonic green alga</name>
    <name type="synonym">Chromulina pusilla</name>
    <dbReference type="NCBI Taxonomy" id="38833"/>
    <lineage>
        <taxon>Eukaryota</taxon>
        <taxon>Viridiplantae</taxon>
        <taxon>Chlorophyta</taxon>
        <taxon>Mamiellophyceae</taxon>
        <taxon>Mamiellales</taxon>
        <taxon>Mamiellaceae</taxon>
        <taxon>Micromonas</taxon>
    </lineage>
</organism>
<dbReference type="GO" id="GO:0005886">
    <property type="term" value="C:plasma membrane"/>
    <property type="evidence" value="ECO:0007669"/>
    <property type="project" value="TreeGrafter"/>
</dbReference>
<accession>A0A6U0FJU4</accession>
<keyword evidence="6 9" id="KW-0472">Membrane</keyword>
<feature type="transmembrane region" description="Helical" evidence="9">
    <location>
        <begin position="285"/>
        <end position="308"/>
    </location>
</feature>
<dbReference type="EMBL" id="HBDY01002751">
    <property type="protein sequence ID" value="CAD8230028.1"/>
    <property type="molecule type" value="Transcribed_RNA"/>
</dbReference>
<feature type="transmembrane region" description="Helical" evidence="9">
    <location>
        <begin position="376"/>
        <end position="393"/>
    </location>
</feature>
<dbReference type="PROSITE" id="PS50283">
    <property type="entry name" value="NA_SOLUT_SYMP_3"/>
    <property type="match status" value="1"/>
</dbReference>
<evidence type="ECO:0000256" key="1">
    <source>
        <dbReference type="ARBA" id="ARBA00004141"/>
    </source>
</evidence>
<sequence>MTYPTLGSESAIATVTCTTLFFFITAIVYALRKADGSFMMPLEFFNSVKTPNVHWLSAKNSLPWRQVGLSYFAGGMGAWVYYGSTEMGANTRLSWWGVFGYTMGSTSPALLLIAIAPAIKKFVGDKNGFSVTDFALQRFGRLTQLVAAFMSVMYMFISLCAELGIIANVATLFADRTSYTRKVVLCVVALVTMSYTMAAGFPASVITDRIQGVMIISFMLFFAIFLMAENPVTPSEMDSVSHSRTSGFVVMVTLIIAIISAELFNAGQWQRVYAAKSTVDLRKGLALGAGLIFIVMWFFGVLGVVAAAKYNDDFNAYTKFHYLAYFYLVENLAKGWHFIVLIFATSLCVSSVDSIQNGLTSVMYRDIKKFGLPVNSVRVVCLALNIGAIVVAADKIDVLSLFLMVDLVCAVAAPALYLGMIRKDVNKFIVAPTEFGSLMGVVSGVLAVIIQGAILNLDGAWTDTNGAVHSTKAVAELAPPIVHRAQGAAGNFWLPDGTTIEGGGLQAFGGVRTLSTFILAVCFSAFGTMFFSFLDVTVRGDASRKPLIQLPFDEPVTDTRNPAPLEYEPGEKPAEEEVADAAKPAAKV</sequence>
<dbReference type="PANTHER" id="PTHR48086">
    <property type="entry name" value="SODIUM/PROLINE SYMPORTER-RELATED"/>
    <property type="match status" value="1"/>
</dbReference>
<dbReference type="Gene3D" id="1.20.1730.10">
    <property type="entry name" value="Sodium/glucose cotransporter"/>
    <property type="match status" value="1"/>
</dbReference>
<dbReference type="EMBL" id="HBDY01002750">
    <property type="protein sequence ID" value="CAD8230026.1"/>
    <property type="molecule type" value="Transcribed_RNA"/>
</dbReference>
<evidence type="ECO:0000256" key="7">
    <source>
        <dbReference type="RuleBase" id="RU362091"/>
    </source>
</evidence>
<evidence type="ECO:0000256" key="3">
    <source>
        <dbReference type="ARBA" id="ARBA00022448"/>
    </source>
</evidence>
<evidence type="ECO:0000256" key="5">
    <source>
        <dbReference type="ARBA" id="ARBA00022989"/>
    </source>
</evidence>
<proteinExistence type="inferred from homology"/>
<reference evidence="11" key="1">
    <citation type="submission" date="2021-01" db="EMBL/GenBank/DDBJ databases">
        <authorList>
            <person name="Corre E."/>
            <person name="Pelletier E."/>
            <person name="Niang G."/>
            <person name="Scheremetjew M."/>
            <person name="Finn R."/>
            <person name="Kale V."/>
            <person name="Holt S."/>
            <person name="Cochrane G."/>
            <person name="Meng A."/>
            <person name="Brown T."/>
            <person name="Cohen L."/>
        </authorList>
    </citation>
    <scope>NUCLEOTIDE SEQUENCE</scope>
    <source>
        <strain evidence="11">RCC1614</strain>
    </source>
</reference>
<keyword evidence="4 9" id="KW-0812">Transmembrane</keyword>